<dbReference type="InterPro" id="IPR012226">
    <property type="entry name" value="Diguanyl_cyclase/Pdiesterase"/>
</dbReference>
<dbReference type="Gene3D" id="3.20.20.450">
    <property type="entry name" value="EAL domain"/>
    <property type="match status" value="1"/>
</dbReference>
<dbReference type="SMART" id="SM00091">
    <property type="entry name" value="PAS"/>
    <property type="match status" value="2"/>
</dbReference>
<dbReference type="InterPro" id="IPR052155">
    <property type="entry name" value="Biofilm_reg_signaling"/>
</dbReference>
<proteinExistence type="predicted"/>
<dbReference type="SMART" id="SM00065">
    <property type="entry name" value="GAF"/>
    <property type="match status" value="1"/>
</dbReference>
<dbReference type="Gene3D" id="3.30.450.40">
    <property type="match status" value="1"/>
</dbReference>
<dbReference type="InterPro" id="IPR029016">
    <property type="entry name" value="GAF-like_dom_sf"/>
</dbReference>
<evidence type="ECO:0000259" key="4">
    <source>
        <dbReference type="PROSITE" id="PS50887"/>
    </source>
</evidence>
<dbReference type="AlphaFoldDB" id="A0A3L7ADY5"/>
<comment type="caution">
    <text evidence="5">The sequence shown here is derived from an EMBL/GenBank/DDBJ whole genome shotgun (WGS) entry which is preliminary data.</text>
</comment>
<dbReference type="InterPro" id="IPR029787">
    <property type="entry name" value="Nucleotide_cyclase"/>
</dbReference>
<feature type="domain" description="EAL" evidence="3">
    <location>
        <begin position="549"/>
        <end position="803"/>
    </location>
</feature>
<dbReference type="PANTHER" id="PTHR44757">
    <property type="entry name" value="DIGUANYLATE CYCLASE DGCP"/>
    <property type="match status" value="1"/>
</dbReference>
<dbReference type="PROSITE" id="PS50883">
    <property type="entry name" value="EAL"/>
    <property type="match status" value="1"/>
</dbReference>
<dbReference type="RefSeq" id="WP_121623269.1">
    <property type="nucleotide sequence ID" value="NZ_JACIIW010000005.1"/>
</dbReference>
<evidence type="ECO:0000259" key="1">
    <source>
        <dbReference type="PROSITE" id="PS50112"/>
    </source>
</evidence>
<dbReference type="Pfam" id="PF00990">
    <property type="entry name" value="GGDEF"/>
    <property type="match status" value="1"/>
</dbReference>
<dbReference type="CDD" id="cd01948">
    <property type="entry name" value="EAL"/>
    <property type="match status" value="1"/>
</dbReference>
<gene>
    <name evidence="5" type="ORF">D9R14_10450</name>
</gene>
<dbReference type="SUPFAM" id="SSF55785">
    <property type="entry name" value="PYP-like sensor domain (PAS domain)"/>
    <property type="match status" value="2"/>
</dbReference>
<reference evidence="5 6" key="1">
    <citation type="submission" date="2018-10" db="EMBL/GenBank/DDBJ databases">
        <title>Xanthobacter tagetidis genome sequencing and assembly.</title>
        <authorList>
            <person name="Maclea K.S."/>
            <person name="Goen A.E."/>
            <person name="Fatima S.A."/>
        </authorList>
    </citation>
    <scope>NUCLEOTIDE SEQUENCE [LARGE SCALE GENOMIC DNA]</scope>
    <source>
        <strain evidence="5 6">ATCC 700314</strain>
    </source>
</reference>
<dbReference type="PROSITE" id="PS50887">
    <property type="entry name" value="GGDEF"/>
    <property type="match status" value="1"/>
</dbReference>
<dbReference type="SMART" id="SM00267">
    <property type="entry name" value="GGDEF"/>
    <property type="match status" value="1"/>
</dbReference>
<sequence>MGMTADRRDTLIQALADASGELIRVCDDAGDGPLLVETDQGAARRQVRIRRPDGSDGWAVLSEATFQVGSEQHRVAVLHDASEDLQAREQLRRLSLVANATDHALLLLDERRRVIYANPAFTDLFGYTMAEIVGRVPTEVLEGPNTDREALARLRQRAASGESFHDEFLARDKSGRDILVLISVSAVFGSDGTVGNIVLVMEDITKDKQIETLRREMLEALTSAASLRDVGDFLCRRVEALAPEVVCSFILVDAERKLRPLSAPRLPAAFSAAIEGADIGPCCGSCGTAAYRGEPVQVTDIYSDPLWAPFLDLGLPPHLKACWSSPIKARSGRVVGTFAFYYAENRGPSPWHEQIVATCLHLCMIAIERHEASEQITRLAHFDPLTGLPNRTRYHQDIDGQLREAAGDNVAFFFLDMDRFNDVNETLGHSAGDQMLMEVALRLERLFHGGDSVYRFNGDEFLVVLPVCAAERAAAEAQRMLAALSEPFDLAGVRLAKSASVGISLYPENGRDGETLLQHAGAALSEAKKTQRGTIHFFSPEMDAVLQQRLRLGNALREAIAGDALELHYQPQLTPGTLALHGVEALARWTHPTLGRIPPDQFIPVAEETDQIEAIGTWSLGEACRQLARWRALGISIPSVSVNLSALHFRNSALPGFIAGVLERYGLPPQCLTVEITESIMVDRGGRTLETVQAVRDLGVGLSMDDFGTGFSSLSNISRLPISELKIDRSFMQHFDDDGHAKALVRAVIGIGQSLGLDVVCEGVETEPQHNFLEELGCSVVQGYLFSRPLTPDGLIAWMTERGGPAPAPATH</sequence>
<dbReference type="InterPro" id="IPR035919">
    <property type="entry name" value="EAL_sf"/>
</dbReference>
<organism evidence="5 6">
    <name type="scientific">Xanthobacter tagetidis</name>
    <dbReference type="NCBI Taxonomy" id="60216"/>
    <lineage>
        <taxon>Bacteria</taxon>
        <taxon>Pseudomonadati</taxon>
        <taxon>Pseudomonadota</taxon>
        <taxon>Alphaproteobacteria</taxon>
        <taxon>Hyphomicrobiales</taxon>
        <taxon>Xanthobacteraceae</taxon>
        <taxon>Xanthobacter</taxon>
    </lineage>
</organism>
<evidence type="ECO:0000259" key="2">
    <source>
        <dbReference type="PROSITE" id="PS50113"/>
    </source>
</evidence>
<dbReference type="SUPFAM" id="SSF141868">
    <property type="entry name" value="EAL domain-like"/>
    <property type="match status" value="1"/>
</dbReference>
<feature type="domain" description="PAC" evidence="2">
    <location>
        <begin position="43"/>
        <end position="93"/>
    </location>
</feature>
<dbReference type="InterPro" id="IPR003018">
    <property type="entry name" value="GAF"/>
</dbReference>
<dbReference type="PROSITE" id="PS50113">
    <property type="entry name" value="PAC"/>
    <property type="match status" value="2"/>
</dbReference>
<dbReference type="EMBL" id="RCTF01000007">
    <property type="protein sequence ID" value="RLP78676.1"/>
    <property type="molecule type" value="Genomic_DNA"/>
</dbReference>
<feature type="domain" description="PAS" evidence="1">
    <location>
        <begin position="90"/>
        <end position="135"/>
    </location>
</feature>
<dbReference type="Gene3D" id="3.30.70.270">
    <property type="match status" value="1"/>
</dbReference>
<feature type="domain" description="PAC" evidence="2">
    <location>
        <begin position="164"/>
        <end position="216"/>
    </location>
</feature>
<dbReference type="NCBIfam" id="TIGR00229">
    <property type="entry name" value="sensory_box"/>
    <property type="match status" value="1"/>
</dbReference>
<dbReference type="SMART" id="SM00052">
    <property type="entry name" value="EAL"/>
    <property type="match status" value="1"/>
</dbReference>
<dbReference type="InterPro" id="IPR043128">
    <property type="entry name" value="Rev_trsase/Diguanyl_cyclase"/>
</dbReference>
<evidence type="ECO:0000313" key="5">
    <source>
        <dbReference type="EMBL" id="RLP78676.1"/>
    </source>
</evidence>
<dbReference type="InterPro" id="IPR001633">
    <property type="entry name" value="EAL_dom"/>
</dbReference>
<dbReference type="SUPFAM" id="SSF55073">
    <property type="entry name" value="Nucleotide cyclase"/>
    <property type="match status" value="1"/>
</dbReference>
<protein>
    <submittedName>
        <fullName evidence="5">EAL domain-containing protein</fullName>
    </submittedName>
</protein>
<dbReference type="NCBIfam" id="TIGR00254">
    <property type="entry name" value="GGDEF"/>
    <property type="match status" value="1"/>
</dbReference>
<dbReference type="InterPro" id="IPR000014">
    <property type="entry name" value="PAS"/>
</dbReference>
<dbReference type="InterPro" id="IPR000160">
    <property type="entry name" value="GGDEF_dom"/>
</dbReference>
<evidence type="ECO:0000313" key="6">
    <source>
        <dbReference type="Proteomes" id="UP000269692"/>
    </source>
</evidence>
<dbReference type="PIRSF" id="PIRSF005925">
    <property type="entry name" value="Dos"/>
    <property type="match status" value="1"/>
</dbReference>
<dbReference type="PROSITE" id="PS50112">
    <property type="entry name" value="PAS"/>
    <property type="match status" value="1"/>
</dbReference>
<dbReference type="Pfam" id="PF13185">
    <property type="entry name" value="GAF_2"/>
    <property type="match status" value="1"/>
</dbReference>
<dbReference type="Proteomes" id="UP000269692">
    <property type="component" value="Unassembled WGS sequence"/>
</dbReference>
<dbReference type="SUPFAM" id="SSF55781">
    <property type="entry name" value="GAF domain-like"/>
    <property type="match status" value="1"/>
</dbReference>
<dbReference type="PANTHER" id="PTHR44757:SF2">
    <property type="entry name" value="BIOFILM ARCHITECTURE MAINTENANCE PROTEIN MBAA"/>
    <property type="match status" value="1"/>
</dbReference>
<dbReference type="Gene3D" id="3.30.450.20">
    <property type="entry name" value="PAS domain"/>
    <property type="match status" value="1"/>
</dbReference>
<keyword evidence="6" id="KW-1185">Reference proteome</keyword>
<dbReference type="InterPro" id="IPR035965">
    <property type="entry name" value="PAS-like_dom_sf"/>
</dbReference>
<feature type="domain" description="GGDEF" evidence="4">
    <location>
        <begin position="408"/>
        <end position="540"/>
    </location>
</feature>
<name>A0A3L7ADY5_9HYPH</name>
<dbReference type="Pfam" id="PF13426">
    <property type="entry name" value="PAS_9"/>
    <property type="match status" value="1"/>
</dbReference>
<evidence type="ECO:0000259" key="3">
    <source>
        <dbReference type="PROSITE" id="PS50883"/>
    </source>
</evidence>
<dbReference type="InterPro" id="IPR000700">
    <property type="entry name" value="PAS-assoc_C"/>
</dbReference>
<accession>A0A3L7ADY5</accession>
<dbReference type="CDD" id="cd00130">
    <property type="entry name" value="PAS"/>
    <property type="match status" value="1"/>
</dbReference>
<dbReference type="Pfam" id="PF00563">
    <property type="entry name" value="EAL"/>
    <property type="match status" value="1"/>
</dbReference>
<dbReference type="OrthoDB" id="9814202at2"/>
<dbReference type="CDD" id="cd01949">
    <property type="entry name" value="GGDEF"/>
    <property type="match status" value="1"/>
</dbReference>